<dbReference type="PRINTS" id="PR00069">
    <property type="entry name" value="ALDKETRDTASE"/>
</dbReference>
<feature type="site" description="Lowers pKa of active site Tyr" evidence="6">
    <location>
        <position position="78"/>
    </location>
</feature>
<comment type="similarity">
    <text evidence="1">Belongs to the aldo/keto reductase family.</text>
</comment>
<sequence>MIYKVLNNGIKMPMLGYGTFQVTDAAECKNSVLEAIRAGYRLIDTAQAYGNEDAVGAGIKAALDEGLCTRSELFITTKVWFRSFETEDCRKSLDESMRKLGVEYIDMVLLHWAFGNVYAAWRVLEEYYKAGKIKAIGVSNMEADRFIDLINFNEIKPALNQIETHLYCQRLEEKKWLEKYSIAHQAYSPLGQGRSNEMFSEPAVKVLAEKYGKTPAQVILRFLVQSDVAVIPKSVHTERIRENINIFDFELNEDEMLSLQALDKASPMIGNPEAPEKVEFAMTW</sequence>
<dbReference type="CDD" id="cd19133">
    <property type="entry name" value="AKR_AKR5F1"/>
    <property type="match status" value="1"/>
</dbReference>
<dbReference type="InterPro" id="IPR018170">
    <property type="entry name" value="Aldo/ket_reductase_CS"/>
</dbReference>
<evidence type="ECO:0000256" key="1">
    <source>
        <dbReference type="ARBA" id="ARBA00007905"/>
    </source>
</evidence>
<evidence type="ECO:0000313" key="9">
    <source>
        <dbReference type="Proteomes" id="UP000182192"/>
    </source>
</evidence>
<name>A0A1I1JQL1_RUMAL</name>
<dbReference type="FunFam" id="3.20.20.100:FF:000015">
    <property type="entry name" value="Oxidoreductase, aldo/keto reductase family"/>
    <property type="match status" value="1"/>
</dbReference>
<keyword evidence="3" id="KW-0560">Oxidoreductase</keyword>
<dbReference type="InterPro" id="IPR020471">
    <property type="entry name" value="AKR"/>
</dbReference>
<organism evidence="8 9">
    <name type="scientific">Ruminococcus albus</name>
    <dbReference type="NCBI Taxonomy" id="1264"/>
    <lineage>
        <taxon>Bacteria</taxon>
        <taxon>Bacillati</taxon>
        <taxon>Bacillota</taxon>
        <taxon>Clostridia</taxon>
        <taxon>Eubacteriales</taxon>
        <taxon>Oscillospiraceae</taxon>
        <taxon>Ruminococcus</taxon>
    </lineage>
</organism>
<protein>
    <submittedName>
        <fullName evidence="8">Aldo/keto reductase</fullName>
    </submittedName>
</protein>
<accession>A0A1I1JQL1</accession>
<evidence type="ECO:0000256" key="6">
    <source>
        <dbReference type="PIRSR" id="PIRSR000097-3"/>
    </source>
</evidence>
<dbReference type="EMBL" id="FOKQ01000014">
    <property type="protein sequence ID" value="SFC50481.1"/>
    <property type="molecule type" value="Genomic_DNA"/>
</dbReference>
<feature type="binding site" evidence="5">
    <location>
        <position position="111"/>
    </location>
    <ligand>
        <name>substrate</name>
    </ligand>
</feature>
<feature type="domain" description="NADP-dependent oxidoreductase" evidence="7">
    <location>
        <begin position="15"/>
        <end position="263"/>
    </location>
</feature>
<evidence type="ECO:0000256" key="5">
    <source>
        <dbReference type="PIRSR" id="PIRSR000097-2"/>
    </source>
</evidence>
<dbReference type="PIRSF" id="PIRSF000097">
    <property type="entry name" value="AKR"/>
    <property type="match status" value="1"/>
</dbReference>
<dbReference type="InterPro" id="IPR023210">
    <property type="entry name" value="NADP_OxRdtase_dom"/>
</dbReference>
<evidence type="ECO:0000256" key="2">
    <source>
        <dbReference type="ARBA" id="ARBA00022857"/>
    </source>
</evidence>
<dbReference type="PANTHER" id="PTHR43827">
    <property type="entry name" value="2,5-DIKETO-D-GLUCONIC ACID REDUCTASE"/>
    <property type="match status" value="1"/>
</dbReference>
<dbReference type="Pfam" id="PF00248">
    <property type="entry name" value="Aldo_ket_red"/>
    <property type="match status" value="1"/>
</dbReference>
<gene>
    <name evidence="8" type="ORF">SAMN02910406_01828</name>
</gene>
<evidence type="ECO:0000259" key="7">
    <source>
        <dbReference type="Pfam" id="PF00248"/>
    </source>
</evidence>
<keyword evidence="2" id="KW-0521">NADP</keyword>
<dbReference type="AlphaFoldDB" id="A0A1I1JQL1"/>
<dbReference type="OrthoDB" id="9804790at2"/>
<evidence type="ECO:0000256" key="3">
    <source>
        <dbReference type="ARBA" id="ARBA00023002"/>
    </source>
</evidence>
<feature type="active site" description="Proton donor" evidence="4">
    <location>
        <position position="49"/>
    </location>
</feature>
<dbReference type="PANTHER" id="PTHR43827:SF3">
    <property type="entry name" value="NADP-DEPENDENT OXIDOREDUCTASE DOMAIN-CONTAINING PROTEIN"/>
    <property type="match status" value="1"/>
</dbReference>
<dbReference type="PROSITE" id="PS00798">
    <property type="entry name" value="ALDOKETO_REDUCTASE_1"/>
    <property type="match status" value="1"/>
</dbReference>
<dbReference type="Gene3D" id="3.20.20.100">
    <property type="entry name" value="NADP-dependent oxidoreductase domain"/>
    <property type="match status" value="1"/>
</dbReference>
<proteinExistence type="inferred from homology"/>
<reference evidence="8 9" key="1">
    <citation type="submission" date="2016-10" db="EMBL/GenBank/DDBJ databases">
        <authorList>
            <person name="de Groot N.N."/>
        </authorList>
    </citation>
    <scope>NUCLEOTIDE SEQUENCE [LARGE SCALE GENOMIC DNA]</scope>
    <source>
        <strain evidence="8 9">AR67</strain>
    </source>
</reference>
<dbReference type="InterPro" id="IPR036812">
    <property type="entry name" value="NAD(P)_OxRdtase_dom_sf"/>
</dbReference>
<evidence type="ECO:0000256" key="4">
    <source>
        <dbReference type="PIRSR" id="PIRSR000097-1"/>
    </source>
</evidence>
<dbReference type="SUPFAM" id="SSF51430">
    <property type="entry name" value="NAD(P)-linked oxidoreductase"/>
    <property type="match status" value="1"/>
</dbReference>
<dbReference type="Proteomes" id="UP000182192">
    <property type="component" value="Unassembled WGS sequence"/>
</dbReference>
<evidence type="ECO:0000313" key="8">
    <source>
        <dbReference type="EMBL" id="SFC50481.1"/>
    </source>
</evidence>
<dbReference type="RefSeq" id="WP_074961263.1">
    <property type="nucleotide sequence ID" value="NZ_FOKQ01000014.1"/>
</dbReference>
<dbReference type="PROSITE" id="PS00063">
    <property type="entry name" value="ALDOKETO_REDUCTASE_3"/>
    <property type="match status" value="1"/>
</dbReference>
<dbReference type="GO" id="GO:0016616">
    <property type="term" value="F:oxidoreductase activity, acting on the CH-OH group of donors, NAD or NADP as acceptor"/>
    <property type="evidence" value="ECO:0007669"/>
    <property type="project" value="UniProtKB-ARBA"/>
</dbReference>